<dbReference type="OrthoDB" id="2014869at2759"/>
<protein>
    <submittedName>
        <fullName evidence="7">Subtilisin-like protease SBT5.3</fullName>
    </submittedName>
</protein>
<reference evidence="7" key="1">
    <citation type="submission" date="2019-12" db="EMBL/GenBank/DDBJ databases">
        <authorList>
            <person name="Scholes J."/>
        </authorList>
    </citation>
    <scope>NUCLEOTIDE SEQUENCE</scope>
</reference>
<evidence type="ECO:0000256" key="3">
    <source>
        <dbReference type="ARBA" id="ARBA00022729"/>
    </source>
</evidence>
<feature type="domain" description="Inhibitor I9" evidence="6">
    <location>
        <begin position="1"/>
        <end position="86"/>
    </location>
</feature>
<dbReference type="AlphaFoldDB" id="A0A9N7NI43"/>
<dbReference type="PANTHER" id="PTHR10795">
    <property type="entry name" value="PROPROTEIN CONVERTASE SUBTILISIN/KEXIN"/>
    <property type="match status" value="1"/>
</dbReference>
<feature type="non-terminal residue" evidence="7">
    <location>
        <position position="1"/>
    </location>
</feature>
<dbReference type="EMBL" id="CACSLK010028053">
    <property type="protein sequence ID" value="CAA0834972.1"/>
    <property type="molecule type" value="Genomic_DNA"/>
</dbReference>
<proteinExistence type="inferred from homology"/>
<dbReference type="FunFam" id="3.30.70.80:FF:000002">
    <property type="entry name" value="Subtilisin-like protease SBT5.3"/>
    <property type="match status" value="1"/>
</dbReference>
<organism evidence="7 8">
    <name type="scientific">Striga hermonthica</name>
    <name type="common">Purple witchweed</name>
    <name type="synonym">Buchnera hermonthica</name>
    <dbReference type="NCBI Taxonomy" id="68872"/>
    <lineage>
        <taxon>Eukaryota</taxon>
        <taxon>Viridiplantae</taxon>
        <taxon>Streptophyta</taxon>
        <taxon>Embryophyta</taxon>
        <taxon>Tracheophyta</taxon>
        <taxon>Spermatophyta</taxon>
        <taxon>Magnoliopsida</taxon>
        <taxon>eudicotyledons</taxon>
        <taxon>Gunneridae</taxon>
        <taxon>Pentapetalae</taxon>
        <taxon>asterids</taxon>
        <taxon>lamiids</taxon>
        <taxon>Lamiales</taxon>
        <taxon>Orobanchaceae</taxon>
        <taxon>Buchnereae</taxon>
        <taxon>Striga</taxon>
    </lineage>
</organism>
<evidence type="ECO:0000256" key="4">
    <source>
        <dbReference type="ARBA" id="ARBA00022801"/>
    </source>
</evidence>
<evidence type="ECO:0000313" key="8">
    <source>
        <dbReference type="Proteomes" id="UP001153555"/>
    </source>
</evidence>
<keyword evidence="4" id="KW-0378">Hydrolase</keyword>
<evidence type="ECO:0000256" key="1">
    <source>
        <dbReference type="ARBA" id="ARBA00011073"/>
    </source>
</evidence>
<gene>
    <name evidence="7" type="ORF">SHERM_02777</name>
</gene>
<evidence type="ECO:0000313" key="7">
    <source>
        <dbReference type="EMBL" id="CAA0834972.1"/>
    </source>
</evidence>
<dbReference type="GO" id="GO:0008236">
    <property type="term" value="F:serine-type peptidase activity"/>
    <property type="evidence" value="ECO:0007669"/>
    <property type="project" value="UniProtKB-KW"/>
</dbReference>
<dbReference type="InterPro" id="IPR045051">
    <property type="entry name" value="SBT"/>
</dbReference>
<evidence type="ECO:0000256" key="2">
    <source>
        <dbReference type="ARBA" id="ARBA00022670"/>
    </source>
</evidence>
<evidence type="ECO:0000256" key="5">
    <source>
        <dbReference type="ARBA" id="ARBA00022825"/>
    </source>
</evidence>
<comment type="caution">
    <text evidence="7">The sequence shown here is derived from an EMBL/GenBank/DDBJ whole genome shotgun (WGS) entry which is preliminary data.</text>
</comment>
<accession>A0A9N7NI43</accession>
<dbReference type="Proteomes" id="UP001153555">
    <property type="component" value="Unassembled WGS sequence"/>
</dbReference>
<evidence type="ECO:0000259" key="6">
    <source>
        <dbReference type="Pfam" id="PF05922"/>
    </source>
</evidence>
<keyword evidence="5" id="KW-0720">Serine protease</keyword>
<dbReference type="Pfam" id="PF05922">
    <property type="entry name" value="Inhibitor_I9"/>
    <property type="match status" value="1"/>
</dbReference>
<keyword evidence="3" id="KW-0732">Signal</keyword>
<dbReference type="InterPro" id="IPR010259">
    <property type="entry name" value="S8pro/Inhibitor_I9"/>
</dbReference>
<dbReference type="InterPro" id="IPR037045">
    <property type="entry name" value="S8pro/Inhibitor_I9_sf"/>
</dbReference>
<feature type="non-terminal residue" evidence="7">
    <location>
        <position position="125"/>
    </location>
</feature>
<dbReference type="GO" id="GO:0006508">
    <property type="term" value="P:proteolysis"/>
    <property type="evidence" value="ECO:0007669"/>
    <property type="project" value="UniProtKB-KW"/>
</dbReference>
<sequence>SYVVYLGGHSHGEEATQTDYDRVTQSHYDFLGSFMGSSDKAKAAIFYSYTRHINGFAATLEENEALQLSNHPKVISVFLNRARKLQTTRSWSFLGLENNEEEIPASSLWKKARLGEDVIIANLDT</sequence>
<name>A0A9N7NI43_STRHE</name>
<dbReference type="Gene3D" id="3.30.70.80">
    <property type="entry name" value="Peptidase S8 propeptide/proteinase inhibitor I9"/>
    <property type="match status" value="1"/>
</dbReference>
<keyword evidence="2 7" id="KW-0645">Protease</keyword>
<keyword evidence="8" id="KW-1185">Reference proteome</keyword>
<comment type="similarity">
    <text evidence="1">Belongs to the peptidase S8 family.</text>
</comment>